<feature type="binding site" evidence="8">
    <location>
        <position position="166"/>
    </location>
    <ligand>
        <name>[4Fe-4S] cluster</name>
        <dbReference type="ChEBI" id="CHEBI:49883"/>
        <label>2</label>
        <note>4Fe-4S-S-AdoMet</note>
    </ligand>
</feature>
<dbReference type="Gene3D" id="2.40.50.140">
    <property type="entry name" value="Nucleic acid-binding proteins"/>
    <property type="match status" value="1"/>
</dbReference>
<feature type="domain" description="MTTase N-terminal" evidence="10">
    <location>
        <begin position="9"/>
        <end position="125"/>
    </location>
</feature>
<feature type="domain" description="Radical SAM core" evidence="11">
    <location>
        <begin position="148"/>
        <end position="379"/>
    </location>
</feature>
<dbReference type="SUPFAM" id="SSF102114">
    <property type="entry name" value="Radical SAM enzymes"/>
    <property type="match status" value="1"/>
</dbReference>
<evidence type="ECO:0000256" key="3">
    <source>
        <dbReference type="ARBA" id="ARBA00022679"/>
    </source>
</evidence>
<dbReference type="InterPro" id="IPR038135">
    <property type="entry name" value="Methylthiotransferase_N_sf"/>
</dbReference>
<sequence>MTVNTNTKEKVAIVTLGCEKNLVDSDIMSELVDKRGYEVVENPEEATVVVVNTCSFIDAAKEESVNMILDMADLKKTSKLKSLIVAGCLTQRYKEVLMEEMPEIDGIVGTGDFDKITDIIEKTLIGEKAVMVGNPAFSYENVSRRKIEKGTFTAYIKVAEGCDNACTFCIIPTLRGAFRSRTIESVVREAEELSQQGIKEISLIAQDLTNYGMDLYGEHRLPQLLTEVSKVEGIEWIRIHYAYPGYFTDELIDVIAKNPKVCNYIDMPLQHSEDSVLKRMRRPGRQRDTRELVAKIRDRIGQVAIRTSIIVGFPGETEEDFGNLVEFVKEMKFDRLGVFTYSQEEDTPAYRLKDQIDQETKERRANILMEVQREIAGERNGQFVGQTLDVLIERYDGKNNIYIGRTQFDALEVDGEVFVTGYQGELGEIAKVKITHSYDYDLSGEVV</sequence>
<dbReference type="Pfam" id="PF18693">
    <property type="entry name" value="TRAM_2"/>
    <property type="match status" value="1"/>
</dbReference>
<keyword evidence="1 8" id="KW-0004">4Fe-4S</keyword>
<dbReference type="SFLD" id="SFLDG01082">
    <property type="entry name" value="B12-binding_domain_containing"/>
    <property type="match status" value="1"/>
</dbReference>
<evidence type="ECO:0000256" key="6">
    <source>
        <dbReference type="ARBA" id="ARBA00023004"/>
    </source>
</evidence>
<dbReference type="Pfam" id="PF00919">
    <property type="entry name" value="UPF0004"/>
    <property type="match status" value="1"/>
</dbReference>
<evidence type="ECO:0000313" key="13">
    <source>
        <dbReference type="Proteomes" id="UP001519343"/>
    </source>
</evidence>
<feature type="binding site" evidence="8">
    <location>
        <position position="54"/>
    </location>
    <ligand>
        <name>[4Fe-4S] cluster</name>
        <dbReference type="ChEBI" id="CHEBI:49883"/>
        <label>1</label>
    </ligand>
</feature>
<comment type="subcellular location">
    <subcellularLocation>
        <location evidence="8">Cytoplasm</location>
    </subcellularLocation>
</comment>
<feature type="domain" description="TRAM" evidence="9">
    <location>
        <begin position="381"/>
        <end position="447"/>
    </location>
</feature>
<dbReference type="PANTHER" id="PTHR43837">
    <property type="entry name" value="RIBOSOMAL PROTEIN S12 METHYLTHIOTRANSFERASE RIMO"/>
    <property type="match status" value="1"/>
</dbReference>
<dbReference type="SMART" id="SM00729">
    <property type="entry name" value="Elp3"/>
    <property type="match status" value="1"/>
</dbReference>
<evidence type="ECO:0000259" key="11">
    <source>
        <dbReference type="PROSITE" id="PS51918"/>
    </source>
</evidence>
<dbReference type="PROSITE" id="PS01278">
    <property type="entry name" value="MTTASE_RADICAL"/>
    <property type="match status" value="1"/>
</dbReference>
<evidence type="ECO:0000256" key="1">
    <source>
        <dbReference type="ARBA" id="ARBA00022485"/>
    </source>
</evidence>
<comment type="cofactor">
    <cofactor evidence="8">
        <name>[4Fe-4S] cluster</name>
        <dbReference type="ChEBI" id="CHEBI:49883"/>
    </cofactor>
    <text evidence="8">Binds 2 [4Fe-4S] clusters. One cluster is coordinated with 3 cysteines and an exchangeable S-adenosyl-L-methionine.</text>
</comment>
<evidence type="ECO:0000256" key="8">
    <source>
        <dbReference type="HAMAP-Rule" id="MF_01865"/>
    </source>
</evidence>
<dbReference type="Gene3D" id="3.80.30.20">
    <property type="entry name" value="tm_1862 like domain"/>
    <property type="match status" value="1"/>
</dbReference>
<dbReference type="Proteomes" id="UP001519343">
    <property type="component" value="Unassembled WGS sequence"/>
</dbReference>
<dbReference type="InterPro" id="IPR005839">
    <property type="entry name" value="Methylthiotransferase"/>
</dbReference>
<keyword evidence="4 8" id="KW-0949">S-adenosyl-L-methionine</keyword>
<keyword evidence="12" id="KW-0687">Ribonucleoprotein</keyword>
<dbReference type="GO" id="GO:0103039">
    <property type="term" value="F:protein methylthiotransferase activity"/>
    <property type="evidence" value="ECO:0007669"/>
    <property type="project" value="UniProtKB-EC"/>
</dbReference>
<protein>
    <recommendedName>
        <fullName evidence="8">Ribosomal protein uS12 methylthiotransferase RimO</fullName>
        <shortName evidence="8">uS12 MTTase</shortName>
        <shortName evidence="8">uS12 methylthiotransferase</shortName>
        <ecNumber evidence="8">2.8.4.4</ecNumber>
    </recommendedName>
    <alternativeName>
        <fullName evidence="8">Ribosomal protein uS12 (aspartate-C(3))-methylthiotransferase</fullName>
    </alternativeName>
    <alternativeName>
        <fullName evidence="8">Ribosome maturation factor RimO</fullName>
    </alternativeName>
</protein>
<evidence type="ECO:0000259" key="9">
    <source>
        <dbReference type="PROSITE" id="PS50926"/>
    </source>
</evidence>
<evidence type="ECO:0000256" key="2">
    <source>
        <dbReference type="ARBA" id="ARBA00022490"/>
    </source>
</evidence>
<feature type="binding site" evidence="8">
    <location>
        <position position="18"/>
    </location>
    <ligand>
        <name>[4Fe-4S] cluster</name>
        <dbReference type="ChEBI" id="CHEBI:49883"/>
        <label>1</label>
    </ligand>
</feature>
<dbReference type="PROSITE" id="PS50926">
    <property type="entry name" value="TRAM"/>
    <property type="match status" value="1"/>
</dbReference>
<dbReference type="Gene3D" id="3.40.50.12160">
    <property type="entry name" value="Methylthiotransferase, N-terminal domain"/>
    <property type="match status" value="1"/>
</dbReference>
<keyword evidence="13" id="KW-1185">Reference proteome</keyword>
<proteinExistence type="inferred from homology"/>
<dbReference type="RefSeq" id="WP_209809657.1">
    <property type="nucleotide sequence ID" value="NZ_JAGGKT010000003.1"/>
</dbReference>
<dbReference type="Pfam" id="PF04055">
    <property type="entry name" value="Radical_SAM"/>
    <property type="match status" value="1"/>
</dbReference>
<dbReference type="SFLD" id="SFLDF00274">
    <property type="entry name" value="ribosomal_protein_S12_methylth"/>
    <property type="match status" value="1"/>
</dbReference>
<comment type="caution">
    <text evidence="12">The sequence shown here is derived from an EMBL/GenBank/DDBJ whole genome shotgun (WGS) entry which is preliminary data.</text>
</comment>
<organism evidence="12 13">
    <name type="scientific">Ammoniphilus resinae</name>
    <dbReference type="NCBI Taxonomy" id="861532"/>
    <lineage>
        <taxon>Bacteria</taxon>
        <taxon>Bacillati</taxon>
        <taxon>Bacillota</taxon>
        <taxon>Bacilli</taxon>
        <taxon>Bacillales</taxon>
        <taxon>Paenibacillaceae</taxon>
        <taxon>Aneurinibacillus group</taxon>
        <taxon>Ammoniphilus</taxon>
    </lineage>
</organism>
<dbReference type="PROSITE" id="PS51918">
    <property type="entry name" value="RADICAL_SAM"/>
    <property type="match status" value="1"/>
</dbReference>
<dbReference type="InterPro" id="IPR006638">
    <property type="entry name" value="Elp3/MiaA/NifB-like_rSAM"/>
</dbReference>
<comment type="catalytic activity">
    <reaction evidence="8">
        <text>L-aspartate(89)-[ribosomal protein uS12]-hydrogen + (sulfur carrier)-SH + AH2 + 2 S-adenosyl-L-methionine = 3-methylsulfanyl-L-aspartate(89)-[ribosomal protein uS12]-hydrogen + (sulfur carrier)-H + 5'-deoxyadenosine + L-methionine + A + S-adenosyl-L-homocysteine + 2 H(+)</text>
        <dbReference type="Rhea" id="RHEA:37087"/>
        <dbReference type="Rhea" id="RHEA-COMP:10460"/>
        <dbReference type="Rhea" id="RHEA-COMP:10461"/>
        <dbReference type="Rhea" id="RHEA-COMP:14737"/>
        <dbReference type="Rhea" id="RHEA-COMP:14739"/>
        <dbReference type="ChEBI" id="CHEBI:13193"/>
        <dbReference type="ChEBI" id="CHEBI:15378"/>
        <dbReference type="ChEBI" id="CHEBI:17319"/>
        <dbReference type="ChEBI" id="CHEBI:17499"/>
        <dbReference type="ChEBI" id="CHEBI:29917"/>
        <dbReference type="ChEBI" id="CHEBI:29961"/>
        <dbReference type="ChEBI" id="CHEBI:57844"/>
        <dbReference type="ChEBI" id="CHEBI:57856"/>
        <dbReference type="ChEBI" id="CHEBI:59789"/>
        <dbReference type="ChEBI" id="CHEBI:64428"/>
        <dbReference type="ChEBI" id="CHEBI:73599"/>
        <dbReference type="EC" id="2.8.4.4"/>
    </reaction>
</comment>
<dbReference type="NCBIfam" id="TIGR01125">
    <property type="entry name" value="30S ribosomal protein S12 methylthiotransferase RimO"/>
    <property type="match status" value="1"/>
</dbReference>
<evidence type="ECO:0000256" key="7">
    <source>
        <dbReference type="ARBA" id="ARBA00023014"/>
    </source>
</evidence>
<dbReference type="PROSITE" id="PS51449">
    <property type="entry name" value="MTTASE_N"/>
    <property type="match status" value="1"/>
</dbReference>
<dbReference type="SFLD" id="SFLDS00029">
    <property type="entry name" value="Radical_SAM"/>
    <property type="match status" value="1"/>
</dbReference>
<evidence type="ECO:0000256" key="4">
    <source>
        <dbReference type="ARBA" id="ARBA00022691"/>
    </source>
</evidence>
<dbReference type="CDD" id="cd01335">
    <property type="entry name" value="Radical_SAM"/>
    <property type="match status" value="1"/>
</dbReference>
<dbReference type="InterPro" id="IPR023404">
    <property type="entry name" value="rSAM_horseshoe"/>
</dbReference>
<dbReference type="InterPro" id="IPR013848">
    <property type="entry name" value="Methylthiotransferase_N"/>
</dbReference>
<comment type="function">
    <text evidence="8">Catalyzes the methylthiolation of an aspartic acid residue of ribosomal protein uS12.</text>
</comment>
<keyword evidence="3 8" id="KW-0808">Transferase</keyword>
<feature type="binding site" evidence="8">
    <location>
        <position position="162"/>
    </location>
    <ligand>
        <name>[4Fe-4S] cluster</name>
        <dbReference type="ChEBI" id="CHEBI:49883"/>
        <label>2</label>
        <note>4Fe-4S-S-AdoMet</note>
    </ligand>
</feature>
<evidence type="ECO:0000256" key="5">
    <source>
        <dbReference type="ARBA" id="ARBA00022723"/>
    </source>
</evidence>
<dbReference type="PANTHER" id="PTHR43837:SF1">
    <property type="entry name" value="RIBOSOMAL PROTEIN US12 METHYLTHIOTRANSFERASE RIMO"/>
    <property type="match status" value="1"/>
</dbReference>
<evidence type="ECO:0000259" key="10">
    <source>
        <dbReference type="PROSITE" id="PS51449"/>
    </source>
</evidence>
<dbReference type="EMBL" id="JAGGKT010000003">
    <property type="protein sequence ID" value="MBP1931561.1"/>
    <property type="molecule type" value="Genomic_DNA"/>
</dbReference>
<dbReference type="InterPro" id="IPR012340">
    <property type="entry name" value="NA-bd_OB-fold"/>
</dbReference>
<comment type="similarity">
    <text evidence="8">Belongs to the methylthiotransferase family. RimO subfamily.</text>
</comment>
<reference evidence="12 13" key="1">
    <citation type="submission" date="2021-03" db="EMBL/GenBank/DDBJ databases">
        <title>Genomic Encyclopedia of Type Strains, Phase IV (KMG-IV): sequencing the most valuable type-strain genomes for metagenomic binning, comparative biology and taxonomic classification.</title>
        <authorList>
            <person name="Goeker M."/>
        </authorList>
    </citation>
    <scope>NUCLEOTIDE SEQUENCE [LARGE SCALE GENOMIC DNA]</scope>
    <source>
        <strain evidence="12 13">DSM 24738</strain>
    </source>
</reference>
<gene>
    <name evidence="8" type="primary">rimO</name>
    <name evidence="12" type="ORF">J2Z37_001562</name>
</gene>
<keyword evidence="12" id="KW-0689">Ribosomal protein</keyword>
<dbReference type="NCBIfam" id="TIGR00089">
    <property type="entry name" value="MiaB/RimO family radical SAM methylthiotransferase"/>
    <property type="match status" value="1"/>
</dbReference>
<dbReference type="HAMAP" id="MF_01865">
    <property type="entry name" value="MTTase_RimO"/>
    <property type="match status" value="1"/>
</dbReference>
<dbReference type="InterPro" id="IPR007197">
    <property type="entry name" value="rSAM"/>
</dbReference>
<keyword evidence="7 8" id="KW-0411">Iron-sulfur</keyword>
<keyword evidence="2 8" id="KW-0963">Cytoplasm</keyword>
<dbReference type="InterPro" id="IPR020612">
    <property type="entry name" value="Methylthiotransferase_CS"/>
</dbReference>
<dbReference type="GO" id="GO:0005840">
    <property type="term" value="C:ribosome"/>
    <property type="evidence" value="ECO:0007669"/>
    <property type="project" value="UniProtKB-KW"/>
</dbReference>
<dbReference type="InterPro" id="IPR058240">
    <property type="entry name" value="rSAM_sf"/>
</dbReference>
<dbReference type="InterPro" id="IPR005840">
    <property type="entry name" value="Ribosomal_uS12_MeSTrfase_RimO"/>
</dbReference>
<evidence type="ECO:0000313" key="12">
    <source>
        <dbReference type="EMBL" id="MBP1931561.1"/>
    </source>
</evidence>
<accession>A0ABS4GMU6</accession>
<keyword evidence="5 8" id="KW-0479">Metal-binding</keyword>
<feature type="binding site" evidence="8">
    <location>
        <position position="169"/>
    </location>
    <ligand>
        <name>[4Fe-4S] cluster</name>
        <dbReference type="ChEBI" id="CHEBI:49883"/>
        <label>2</label>
        <note>4Fe-4S-S-AdoMet</note>
    </ligand>
</feature>
<dbReference type="InterPro" id="IPR002792">
    <property type="entry name" value="TRAM_dom"/>
</dbReference>
<feature type="binding site" evidence="8">
    <location>
        <position position="88"/>
    </location>
    <ligand>
        <name>[4Fe-4S] cluster</name>
        <dbReference type="ChEBI" id="CHEBI:49883"/>
        <label>1</label>
    </ligand>
</feature>
<name>A0ABS4GMU6_9BACL</name>
<dbReference type="SFLD" id="SFLDG01061">
    <property type="entry name" value="methylthiotransferase"/>
    <property type="match status" value="1"/>
</dbReference>
<keyword evidence="6 8" id="KW-0408">Iron</keyword>
<dbReference type="EC" id="2.8.4.4" evidence="8"/>